<sequence length="277" mass="31281">MIDIKKYDVLLMDLWGVVYDGHHLYPGSLETLKKLKDLNKEVILFSNVPRRKSTVENLLNSFKVDKSLYKDIVASGEIVNEYLSEKKKYGTKYFYIGSPEAEEVILNIGGYIKANHPKDADFSIITGIIDYFDEAMELAKQAVKYNLPMICTNPDKSSITKNGEVTHCPGVIAEKYEELGGEVIYFGKPHKQIYEYALKDIIPTKKILAIGDSMENDIKGATNMNIDSALVCSGIHRHDLQINVGEIPTKENLSKLYKKYSLKPTYVLSILSNIEKS</sequence>
<dbReference type="Gene3D" id="3.40.50.1000">
    <property type="entry name" value="HAD superfamily/HAD-like"/>
    <property type="match status" value="2"/>
</dbReference>
<evidence type="ECO:0000313" key="2">
    <source>
        <dbReference type="Proteomes" id="UP000279470"/>
    </source>
</evidence>
<comment type="caution">
    <text evidence="1">The sequence shown here is derived from an EMBL/GenBank/DDBJ whole genome shotgun (WGS) entry which is preliminary data.</text>
</comment>
<dbReference type="OrthoDB" id="9791073at2"/>
<accession>A0A3R9XMC7</accession>
<dbReference type="NCBIfam" id="TIGR01549">
    <property type="entry name" value="HAD-SF-IA-v1"/>
    <property type="match status" value="1"/>
</dbReference>
<dbReference type="GO" id="GO:0005737">
    <property type="term" value="C:cytoplasm"/>
    <property type="evidence" value="ECO:0007669"/>
    <property type="project" value="TreeGrafter"/>
</dbReference>
<dbReference type="RefSeq" id="WP_126045151.1">
    <property type="nucleotide sequence ID" value="NZ_RXFM01000093.1"/>
</dbReference>
<dbReference type="PANTHER" id="PTHR19288">
    <property type="entry name" value="4-NITROPHENYLPHOSPHATASE-RELATED"/>
    <property type="match status" value="1"/>
</dbReference>
<dbReference type="InterPro" id="IPR006356">
    <property type="entry name" value="HAD-SF_hydro_IIA_hyp3"/>
</dbReference>
<dbReference type="PANTHER" id="PTHR19288:SF90">
    <property type="entry name" value="OS08G0542600 PROTEIN"/>
    <property type="match status" value="1"/>
</dbReference>
<protein>
    <submittedName>
        <fullName evidence="1">TIGR01459 family HAD-type hydrolase</fullName>
    </submittedName>
</protein>
<gene>
    <name evidence="1" type="ORF">EIC27_05850</name>
</gene>
<dbReference type="InterPro" id="IPR036412">
    <property type="entry name" value="HAD-like_sf"/>
</dbReference>
<dbReference type="Pfam" id="PF13344">
    <property type="entry name" value="Hydrolase_6"/>
    <property type="match status" value="1"/>
</dbReference>
<dbReference type="InterPro" id="IPR006439">
    <property type="entry name" value="HAD-SF_hydro_IA"/>
</dbReference>
<dbReference type="EMBL" id="RXFM01000093">
    <property type="protein sequence ID" value="RST62876.1"/>
    <property type="molecule type" value="Genomic_DNA"/>
</dbReference>
<dbReference type="NCBIfam" id="TIGR01459">
    <property type="entry name" value="HAD-SF-IIA-hyp4"/>
    <property type="match status" value="1"/>
</dbReference>
<dbReference type="AlphaFoldDB" id="A0A3R9XMC7"/>
<name>A0A3R9XMC7_9RICK</name>
<dbReference type="NCBIfam" id="TIGR01460">
    <property type="entry name" value="HAD-SF-IIA"/>
    <property type="match status" value="1"/>
</dbReference>
<dbReference type="SUPFAM" id="SSF56784">
    <property type="entry name" value="HAD-like"/>
    <property type="match status" value="1"/>
</dbReference>
<keyword evidence="2" id="KW-1185">Reference proteome</keyword>
<dbReference type="Proteomes" id="UP000279470">
    <property type="component" value="Unassembled WGS sequence"/>
</dbReference>
<dbReference type="InterPro" id="IPR023214">
    <property type="entry name" value="HAD_sf"/>
</dbReference>
<organism evidence="1 2">
    <name type="scientific">Candidatus Aquarickettsia rohweri</name>
    <dbReference type="NCBI Taxonomy" id="2602574"/>
    <lineage>
        <taxon>Bacteria</taxon>
        <taxon>Pseudomonadati</taxon>
        <taxon>Pseudomonadota</taxon>
        <taxon>Alphaproteobacteria</taxon>
        <taxon>Rickettsiales</taxon>
        <taxon>Candidatus Midichloriaceae</taxon>
        <taxon>Candidatus Aquarickettsia</taxon>
    </lineage>
</organism>
<evidence type="ECO:0000313" key="1">
    <source>
        <dbReference type="EMBL" id="RST62876.1"/>
    </source>
</evidence>
<dbReference type="InterPro" id="IPR006357">
    <property type="entry name" value="HAD-SF_hydro_IIA"/>
</dbReference>
<keyword evidence="1" id="KW-0378">Hydrolase</keyword>
<reference evidence="2" key="1">
    <citation type="submission" date="2018-11" db="EMBL/GenBank/DDBJ databases">
        <title>Phylogenetic, genomic, and biogeographic characterization of a novel and ubiquitous marine invertebrate-associated Rickettsiales parasite, Candidatus Marinoinvertebrata rohwerii, gen. nov., sp. nov.</title>
        <authorList>
            <person name="Klinges J.G."/>
            <person name="Rosales S.M."/>
            <person name="Mcminds R."/>
            <person name="Shaver E.C."/>
            <person name="Shantz A."/>
            <person name="Peters E.C."/>
            <person name="Burkepile D.E."/>
            <person name="Silliman B.R."/>
            <person name="Vega Thurber R.L."/>
        </authorList>
    </citation>
    <scope>NUCLEOTIDE SEQUENCE [LARGE SCALE GENOMIC DNA]</scope>
    <source>
        <strain evidence="2">a_cerv_44</strain>
    </source>
</reference>
<dbReference type="Pfam" id="PF13242">
    <property type="entry name" value="Hydrolase_like"/>
    <property type="match status" value="1"/>
</dbReference>
<dbReference type="GO" id="GO:0016791">
    <property type="term" value="F:phosphatase activity"/>
    <property type="evidence" value="ECO:0007669"/>
    <property type="project" value="TreeGrafter"/>
</dbReference>
<proteinExistence type="predicted"/>